<evidence type="ECO:0000313" key="3">
    <source>
        <dbReference type="EMBL" id="MBM6759805.1"/>
    </source>
</evidence>
<comment type="caution">
    <text evidence="3">The sequence shown here is derived from an EMBL/GenBank/DDBJ whole genome shotgun (WGS) entry which is preliminary data.</text>
</comment>
<dbReference type="Gene3D" id="2.40.160.180">
    <property type="entry name" value="Carbohydrate-selective porin OprB"/>
    <property type="match status" value="1"/>
</dbReference>
<dbReference type="EMBL" id="JACJJW010000061">
    <property type="protein sequence ID" value="MBM6759805.1"/>
    <property type="molecule type" value="Genomic_DNA"/>
</dbReference>
<organism evidence="3 4">
    <name type="scientific">Bacteroides mediterraneensis</name>
    <dbReference type="NCBI Taxonomy" id="1841856"/>
    <lineage>
        <taxon>Bacteria</taxon>
        <taxon>Pseudomonadati</taxon>
        <taxon>Bacteroidota</taxon>
        <taxon>Bacteroidia</taxon>
        <taxon>Bacteroidales</taxon>
        <taxon>Bacteroidaceae</taxon>
        <taxon>Bacteroides</taxon>
    </lineage>
</organism>
<accession>A0ABS2EYN4</accession>
<evidence type="ECO:0000256" key="1">
    <source>
        <dbReference type="ARBA" id="ARBA00008769"/>
    </source>
</evidence>
<dbReference type="Pfam" id="PF04966">
    <property type="entry name" value="OprB"/>
    <property type="match status" value="1"/>
</dbReference>
<evidence type="ECO:0000256" key="2">
    <source>
        <dbReference type="RuleBase" id="RU363072"/>
    </source>
</evidence>
<evidence type="ECO:0008006" key="5">
    <source>
        <dbReference type="Google" id="ProtNLM"/>
    </source>
</evidence>
<protein>
    <recommendedName>
        <fullName evidence="5">Carbohydrate-selective porin, OprB family</fullName>
    </recommendedName>
</protein>
<gene>
    <name evidence="3" type="ORF">H6A31_14165</name>
</gene>
<dbReference type="Proteomes" id="UP000703295">
    <property type="component" value="Unassembled WGS sequence"/>
</dbReference>
<proteinExistence type="inferred from homology"/>
<evidence type="ECO:0000313" key="4">
    <source>
        <dbReference type="Proteomes" id="UP000703295"/>
    </source>
</evidence>
<comment type="similarity">
    <text evidence="1 2">Belongs to the OprB family.</text>
</comment>
<keyword evidence="4" id="KW-1185">Reference proteome</keyword>
<dbReference type="InterPro" id="IPR038673">
    <property type="entry name" value="OprB_sf"/>
</dbReference>
<sequence>MVMTKLIKYLLVIATVSPCRCFAQKLLISYTTELQSDFKKGSNWVNLLRLDFSAPLSPSATLEAATLSTAKTRTESLAHDWQTFSNIEEDNHPLAVAVLGIRQPMGNSSLFIGIRNLNEDYFTSPATNLFTNSSCGIFPTLSADYPIANYPVSSMGVHYELQQAQWDLQASLYNGKGSYRFTGKENVFRFCPQHDGILCLTSFNYRHHDSNYHMGFALHSGMYRNYAKGDTEQASQKEKKEIRKIIWGYVEQTITPHLQVLLQVSAQWHASQGCKHNSGAGLVWQCGKTEGGLFTDYARFSHSHECASEFTWKIPCLGKGFIQPTLHLIHQPEAHYLIGLLRFGYVLPAL</sequence>
<name>A0ABS2EYN4_9BACE</name>
<reference evidence="3 4" key="1">
    <citation type="journal article" date="2021" name="Sci. Rep.">
        <title>The distribution of antibiotic resistance genes in chicken gut microbiota commensals.</title>
        <authorList>
            <person name="Juricova H."/>
            <person name="Matiasovicova J."/>
            <person name="Kubasova T."/>
            <person name="Cejkova D."/>
            <person name="Rychlik I."/>
        </authorList>
    </citation>
    <scope>NUCLEOTIDE SEQUENCE [LARGE SCALE GENOMIC DNA]</scope>
    <source>
        <strain evidence="3 4">An801</strain>
    </source>
</reference>
<dbReference type="InterPro" id="IPR007049">
    <property type="entry name" value="Carb-sel_porin_OprB"/>
</dbReference>